<dbReference type="HAMAP" id="MF_04110">
    <property type="entry name" value="ENDOLYSIN_T4"/>
    <property type="match status" value="1"/>
</dbReference>
<reference evidence="10" key="1">
    <citation type="submission" date="2019-12" db="EMBL/GenBank/DDBJ databases">
        <title>Complete genome of Terracaulis silvestris 0127_4.</title>
        <authorList>
            <person name="Vieira S."/>
            <person name="Riedel T."/>
            <person name="Sproer C."/>
            <person name="Pascual J."/>
            <person name="Boedeker C."/>
            <person name="Overmann J."/>
        </authorList>
    </citation>
    <scope>NUCLEOTIDE SEQUENCE [LARGE SCALE GENOMIC DNA]</scope>
    <source>
        <strain evidence="10">0127_4</strain>
    </source>
</reference>
<dbReference type="SUPFAM" id="SSF53955">
    <property type="entry name" value="Lysozyme-like"/>
    <property type="match status" value="1"/>
</dbReference>
<dbReference type="InterPro" id="IPR023346">
    <property type="entry name" value="Lysozyme-like_dom_sf"/>
</dbReference>
<dbReference type="Proteomes" id="UP000431269">
    <property type="component" value="Chromosome"/>
</dbReference>
<dbReference type="InterPro" id="IPR033907">
    <property type="entry name" value="Endolysin_autolysin"/>
</dbReference>
<evidence type="ECO:0000313" key="10">
    <source>
        <dbReference type="Proteomes" id="UP000431269"/>
    </source>
</evidence>
<dbReference type="PANTHER" id="PTHR38107:SF3">
    <property type="entry name" value="LYSOZYME RRRD-RELATED"/>
    <property type="match status" value="1"/>
</dbReference>
<feature type="transmembrane region" description="Helical" evidence="8">
    <location>
        <begin position="343"/>
        <end position="367"/>
    </location>
</feature>
<dbReference type="EMBL" id="CP047045">
    <property type="protein sequence ID" value="QGZ94588.1"/>
    <property type="molecule type" value="Genomic_DNA"/>
</dbReference>
<comment type="catalytic activity">
    <reaction evidence="1 7">
        <text>Hydrolysis of (1-&gt;4)-beta-linkages between N-acetylmuramic acid and N-acetyl-D-glucosamine residues in a peptidoglycan and between N-acetyl-D-glucosamine residues in chitodextrins.</text>
        <dbReference type="EC" id="3.2.1.17"/>
    </reaction>
</comment>
<evidence type="ECO:0000256" key="5">
    <source>
        <dbReference type="ARBA" id="ARBA00023200"/>
    </source>
</evidence>
<dbReference type="Gene3D" id="1.10.530.40">
    <property type="match status" value="1"/>
</dbReference>
<dbReference type="InterPro" id="IPR002196">
    <property type="entry name" value="Glyco_hydro_24"/>
</dbReference>
<keyword evidence="8" id="KW-1133">Transmembrane helix</keyword>
<keyword evidence="8" id="KW-0812">Transmembrane</keyword>
<organism evidence="9 10">
    <name type="scientific">Terricaulis silvestris</name>
    <dbReference type="NCBI Taxonomy" id="2686094"/>
    <lineage>
        <taxon>Bacteria</taxon>
        <taxon>Pseudomonadati</taxon>
        <taxon>Pseudomonadota</taxon>
        <taxon>Alphaproteobacteria</taxon>
        <taxon>Caulobacterales</taxon>
        <taxon>Caulobacteraceae</taxon>
        <taxon>Terricaulis</taxon>
    </lineage>
</organism>
<accession>A0A6I6MML6</accession>
<feature type="transmembrane region" description="Helical" evidence="8">
    <location>
        <begin position="316"/>
        <end position="337"/>
    </location>
</feature>
<keyword evidence="4 7" id="KW-0378">Hydrolase</keyword>
<dbReference type="KEGG" id="tsv:DSM104635_01407"/>
<comment type="similarity">
    <text evidence="7">Belongs to the glycosyl hydrolase 24 family.</text>
</comment>
<dbReference type="GO" id="GO:0031640">
    <property type="term" value="P:killing of cells of another organism"/>
    <property type="evidence" value="ECO:0007669"/>
    <property type="project" value="UniProtKB-KW"/>
</dbReference>
<evidence type="ECO:0000256" key="3">
    <source>
        <dbReference type="ARBA" id="ARBA00022638"/>
    </source>
</evidence>
<dbReference type="GO" id="GO:0003796">
    <property type="term" value="F:lysozyme activity"/>
    <property type="evidence" value="ECO:0007669"/>
    <property type="project" value="UniProtKB-EC"/>
</dbReference>
<dbReference type="InterPro" id="IPR051018">
    <property type="entry name" value="Bacteriophage_GH24"/>
</dbReference>
<name>A0A6I6MML6_9CAUL</name>
<evidence type="ECO:0000313" key="9">
    <source>
        <dbReference type="EMBL" id="QGZ94588.1"/>
    </source>
</evidence>
<keyword evidence="10" id="KW-1185">Reference proteome</keyword>
<evidence type="ECO:0000256" key="8">
    <source>
        <dbReference type="SAM" id="Phobius"/>
    </source>
</evidence>
<proteinExistence type="inferred from homology"/>
<dbReference type="EC" id="3.2.1.17" evidence="7"/>
<dbReference type="CDD" id="cd00737">
    <property type="entry name" value="lyz_endolysin_autolysin"/>
    <property type="match status" value="1"/>
</dbReference>
<protein>
    <recommendedName>
        <fullName evidence="7">Lysozyme</fullName>
        <ecNumber evidence="7">3.2.1.17</ecNumber>
    </recommendedName>
</protein>
<evidence type="ECO:0000256" key="2">
    <source>
        <dbReference type="ARBA" id="ARBA00022529"/>
    </source>
</evidence>
<evidence type="ECO:0000256" key="4">
    <source>
        <dbReference type="ARBA" id="ARBA00022801"/>
    </source>
</evidence>
<dbReference type="GO" id="GO:0042742">
    <property type="term" value="P:defense response to bacterium"/>
    <property type="evidence" value="ECO:0007669"/>
    <property type="project" value="UniProtKB-KW"/>
</dbReference>
<dbReference type="GO" id="GO:0009253">
    <property type="term" value="P:peptidoglycan catabolic process"/>
    <property type="evidence" value="ECO:0007669"/>
    <property type="project" value="InterPro"/>
</dbReference>
<evidence type="ECO:0000256" key="7">
    <source>
        <dbReference type="RuleBase" id="RU003788"/>
    </source>
</evidence>
<keyword evidence="8" id="KW-0472">Membrane</keyword>
<keyword evidence="6 7" id="KW-0326">Glycosidase</keyword>
<evidence type="ECO:0000256" key="6">
    <source>
        <dbReference type="ARBA" id="ARBA00023295"/>
    </source>
</evidence>
<keyword evidence="5" id="KW-1035">Host cytoplasm</keyword>
<evidence type="ECO:0000256" key="1">
    <source>
        <dbReference type="ARBA" id="ARBA00000632"/>
    </source>
</evidence>
<sequence length="381" mass="40756">MINEGTPMTNAISAHGLALIQAHEGFRAEPAQMPDGNWVVGYNHVRVGEPSAPLNQDEAADLLAIDVAPIEKLVNARVNQPLNQSQFDALASFAFSIGAEAFEQSQVLRRVNAGDYVAAACAMDAWRKSDVAGELEIVDALVRRRAAEKAMFLQDMPLEASPSVFMRPQLDHAASILGAPIKYAAAPAVGSIPVAQPKSDSAAVITEILKSEPATETLLLTQVVPDDVMEEEGEIVTAHAKPVARTLQEAREAARRSHAETMANEPKPGFQLFKPKNVIAANTAPAQIDRRLRKMRQRADRHWLPRIDFSGPMQNLGLIALLAFGVLLLAASGSLALNANGQMIEFAASAAVGAPGIAAVLMSVFGFRRDAQDDDAQHANA</sequence>
<dbReference type="Pfam" id="PF00959">
    <property type="entry name" value="Phage_lysozyme"/>
    <property type="match status" value="1"/>
</dbReference>
<gene>
    <name evidence="9" type="ORF">DSM104635_01407</name>
</gene>
<dbReference type="InterPro" id="IPR023347">
    <property type="entry name" value="Lysozyme_dom_sf"/>
</dbReference>
<dbReference type="InterPro" id="IPR034690">
    <property type="entry name" value="Endolysin_T4_type"/>
</dbReference>
<dbReference type="PANTHER" id="PTHR38107">
    <property type="match status" value="1"/>
</dbReference>
<dbReference type="GO" id="GO:0016998">
    <property type="term" value="P:cell wall macromolecule catabolic process"/>
    <property type="evidence" value="ECO:0007669"/>
    <property type="project" value="InterPro"/>
</dbReference>
<keyword evidence="2 7" id="KW-0929">Antimicrobial</keyword>
<keyword evidence="3 7" id="KW-0081">Bacteriolytic enzyme</keyword>
<dbReference type="AlphaFoldDB" id="A0A6I6MML6"/>